<evidence type="ECO:0000313" key="2">
    <source>
        <dbReference type="Proteomes" id="UP000746649"/>
    </source>
</evidence>
<comment type="caution">
    <text evidence="1">The sequence shown here is derived from an EMBL/GenBank/DDBJ whole genome shotgun (WGS) entry which is preliminary data.</text>
</comment>
<organism evidence="1 2">
    <name type="scientific">Citrobacter sedlakii</name>
    <dbReference type="NCBI Taxonomy" id="67826"/>
    <lineage>
        <taxon>Bacteria</taxon>
        <taxon>Pseudomonadati</taxon>
        <taxon>Pseudomonadota</taxon>
        <taxon>Gammaproteobacteria</taxon>
        <taxon>Enterobacterales</taxon>
        <taxon>Enterobacteriaceae</taxon>
        <taxon>Citrobacter</taxon>
        <taxon>Citrobacter freundii complex</taxon>
    </lineage>
</organism>
<keyword evidence="2" id="KW-1185">Reference proteome</keyword>
<gene>
    <name evidence="1" type="ORF">I6M88_08100</name>
</gene>
<proteinExistence type="predicted"/>
<accession>A0ABS0ZS09</accession>
<dbReference type="Proteomes" id="UP000746649">
    <property type="component" value="Unassembled WGS sequence"/>
</dbReference>
<protein>
    <submittedName>
        <fullName evidence="1">Uncharacterized protein</fullName>
    </submittedName>
</protein>
<dbReference type="RefSeq" id="WP_200034482.1">
    <property type="nucleotide sequence ID" value="NZ_JADWND010000003.1"/>
</dbReference>
<name>A0ABS0ZS09_9ENTR</name>
<sequence>MDSSSADGPLSFDNIYMLDSELNIVFAKSYSHVGKKWIDPISLNSAVCNRTSGGLKNDPSTKKDYIVDFEAIQQGPFSLKGIDNVSIKYVRADSLNFIREDVHGETIIDSIENHDNVAPSVRTVFL</sequence>
<reference evidence="1 2" key="1">
    <citation type="submission" date="2020-11" db="EMBL/GenBank/DDBJ databases">
        <title>Enhanced detection system for hospital associated transmission using whole genome sequencing surveillance.</title>
        <authorList>
            <person name="Harrison L.H."/>
            <person name="Van Tyne D."/>
            <person name="Marsh J.W."/>
            <person name="Griffith M.P."/>
            <person name="Snyder D.J."/>
            <person name="Cooper V.S."/>
            <person name="Mustapha M."/>
        </authorList>
    </citation>
    <scope>NUCLEOTIDE SEQUENCE [LARGE SCALE GENOMIC DNA]</scope>
    <source>
        <strain evidence="1 2">CB00117</strain>
    </source>
</reference>
<evidence type="ECO:0000313" key="1">
    <source>
        <dbReference type="EMBL" id="MBJ8380937.1"/>
    </source>
</evidence>
<dbReference type="EMBL" id="JADWND010000003">
    <property type="protein sequence ID" value="MBJ8380937.1"/>
    <property type="molecule type" value="Genomic_DNA"/>
</dbReference>